<name>A0A9N8HDV3_9STRA</name>
<evidence type="ECO:0000313" key="2">
    <source>
        <dbReference type="EMBL" id="CAB9510596.1"/>
    </source>
</evidence>
<dbReference type="OrthoDB" id="10653513at2759"/>
<dbReference type="AlphaFoldDB" id="A0A9N8HDV3"/>
<gene>
    <name evidence="2" type="ORF">SEMRO_443_G144150.1</name>
</gene>
<dbReference type="EMBL" id="CAICTM010000442">
    <property type="protein sequence ID" value="CAB9510596.1"/>
    <property type="molecule type" value="Genomic_DNA"/>
</dbReference>
<keyword evidence="3" id="KW-1185">Reference proteome</keyword>
<organism evidence="2 3">
    <name type="scientific">Seminavis robusta</name>
    <dbReference type="NCBI Taxonomy" id="568900"/>
    <lineage>
        <taxon>Eukaryota</taxon>
        <taxon>Sar</taxon>
        <taxon>Stramenopiles</taxon>
        <taxon>Ochrophyta</taxon>
        <taxon>Bacillariophyta</taxon>
        <taxon>Bacillariophyceae</taxon>
        <taxon>Bacillariophycidae</taxon>
        <taxon>Naviculales</taxon>
        <taxon>Naviculaceae</taxon>
        <taxon>Seminavis</taxon>
    </lineage>
</organism>
<evidence type="ECO:0000256" key="1">
    <source>
        <dbReference type="SAM" id="MobiDB-lite"/>
    </source>
</evidence>
<protein>
    <submittedName>
        <fullName evidence="2">Uncharacterized protein</fullName>
    </submittedName>
</protein>
<sequence>MVQQQPTWTDHEHQFSLQEFDTFEAVEHALIKTAMAAIEPVYYVALEDPDEGFTQLRYIDLIVHLREQYGQLTNEDLNNNIKTHEYDTKWIPTQPLEQLFDQINKAIAFARGHDPITDRAALRSGLDNLEKSGVFPRAMESWNEKLDDEQTWENFKTHFTAANRERRRKLTTKQAGYHDQHQANNANTKKAPTTHSTSTMRPAPPTWPTAGPMEPNATSRTPA</sequence>
<accession>A0A9N8HDV3</accession>
<reference evidence="2" key="1">
    <citation type="submission" date="2020-06" db="EMBL/GenBank/DDBJ databases">
        <authorList>
            <consortium name="Plant Systems Biology data submission"/>
        </authorList>
    </citation>
    <scope>NUCLEOTIDE SEQUENCE</scope>
    <source>
        <strain evidence="2">D6</strain>
    </source>
</reference>
<proteinExistence type="predicted"/>
<comment type="caution">
    <text evidence="2">The sequence shown here is derived from an EMBL/GenBank/DDBJ whole genome shotgun (WGS) entry which is preliminary data.</text>
</comment>
<evidence type="ECO:0000313" key="3">
    <source>
        <dbReference type="Proteomes" id="UP001153069"/>
    </source>
</evidence>
<dbReference type="Proteomes" id="UP001153069">
    <property type="component" value="Unassembled WGS sequence"/>
</dbReference>
<feature type="compositionally biased region" description="Polar residues" evidence="1">
    <location>
        <begin position="182"/>
        <end position="200"/>
    </location>
</feature>
<feature type="region of interest" description="Disordered" evidence="1">
    <location>
        <begin position="164"/>
        <end position="223"/>
    </location>
</feature>